<evidence type="ECO:0000313" key="13">
    <source>
        <dbReference type="Proteomes" id="UP000317893"/>
    </source>
</evidence>
<keyword evidence="5" id="KW-0997">Cell inner membrane</keyword>
<evidence type="ECO:0000256" key="5">
    <source>
        <dbReference type="ARBA" id="ARBA00022519"/>
    </source>
</evidence>
<evidence type="ECO:0000256" key="4">
    <source>
        <dbReference type="ARBA" id="ARBA00022475"/>
    </source>
</evidence>
<feature type="transmembrane region" description="Helical" evidence="10">
    <location>
        <begin position="216"/>
        <end position="234"/>
    </location>
</feature>
<dbReference type="GO" id="GO:0140359">
    <property type="term" value="F:ABC-type transporter activity"/>
    <property type="evidence" value="ECO:0007669"/>
    <property type="project" value="InterPro"/>
</dbReference>
<keyword evidence="13" id="KW-1185">Reference proteome</keyword>
<evidence type="ECO:0000256" key="3">
    <source>
        <dbReference type="ARBA" id="ARBA00022448"/>
    </source>
</evidence>
<evidence type="ECO:0000259" key="11">
    <source>
        <dbReference type="PROSITE" id="PS51012"/>
    </source>
</evidence>
<evidence type="ECO:0000256" key="2">
    <source>
        <dbReference type="ARBA" id="ARBA00007783"/>
    </source>
</evidence>
<protein>
    <recommendedName>
        <fullName evidence="10">Transport permease protein</fullName>
    </recommendedName>
</protein>
<comment type="subcellular location">
    <subcellularLocation>
        <location evidence="1">Cell inner membrane</location>
        <topology evidence="1">Multi-pass membrane protein</topology>
    </subcellularLocation>
    <subcellularLocation>
        <location evidence="10">Cell membrane</location>
        <topology evidence="10">Multi-pass membrane protein</topology>
    </subcellularLocation>
</comment>
<feature type="transmembrane region" description="Helical" evidence="10">
    <location>
        <begin position="72"/>
        <end position="94"/>
    </location>
</feature>
<accession>A0A542DW28</accession>
<organism evidence="12 13">
    <name type="scientific">Lapillicoccus jejuensis</name>
    <dbReference type="NCBI Taxonomy" id="402171"/>
    <lineage>
        <taxon>Bacteria</taxon>
        <taxon>Bacillati</taxon>
        <taxon>Actinomycetota</taxon>
        <taxon>Actinomycetes</taxon>
        <taxon>Micrococcales</taxon>
        <taxon>Intrasporangiaceae</taxon>
        <taxon>Lapillicoccus</taxon>
    </lineage>
</organism>
<dbReference type="EMBL" id="VFMN01000001">
    <property type="protein sequence ID" value="TQJ07256.1"/>
    <property type="molecule type" value="Genomic_DNA"/>
</dbReference>
<evidence type="ECO:0000256" key="6">
    <source>
        <dbReference type="ARBA" id="ARBA00022692"/>
    </source>
</evidence>
<keyword evidence="4 10" id="KW-1003">Cell membrane</keyword>
<feature type="domain" description="ABC transmembrane type-2" evidence="11">
    <location>
        <begin position="41"/>
        <end position="280"/>
    </location>
</feature>
<evidence type="ECO:0000256" key="10">
    <source>
        <dbReference type="RuleBase" id="RU361157"/>
    </source>
</evidence>
<dbReference type="Proteomes" id="UP000317893">
    <property type="component" value="Unassembled WGS sequence"/>
</dbReference>
<dbReference type="OrthoDB" id="9789409at2"/>
<dbReference type="PROSITE" id="PS51012">
    <property type="entry name" value="ABC_TM2"/>
    <property type="match status" value="1"/>
</dbReference>
<dbReference type="InterPro" id="IPR047817">
    <property type="entry name" value="ABC2_TM_bact-type"/>
</dbReference>
<dbReference type="PANTHER" id="PTHR30413:SF8">
    <property type="entry name" value="TRANSPORT PERMEASE PROTEIN"/>
    <property type="match status" value="1"/>
</dbReference>
<keyword evidence="8 10" id="KW-0472">Membrane</keyword>
<dbReference type="GO" id="GO:0015920">
    <property type="term" value="P:lipopolysaccharide transport"/>
    <property type="evidence" value="ECO:0007669"/>
    <property type="project" value="TreeGrafter"/>
</dbReference>
<name>A0A542DW28_9MICO</name>
<feature type="transmembrane region" description="Helical" evidence="10">
    <location>
        <begin position="149"/>
        <end position="171"/>
    </location>
</feature>
<dbReference type="PRINTS" id="PR00164">
    <property type="entry name" value="ABC2TRNSPORT"/>
</dbReference>
<reference evidence="12 13" key="1">
    <citation type="submission" date="2019-06" db="EMBL/GenBank/DDBJ databases">
        <title>Sequencing the genomes of 1000 actinobacteria strains.</title>
        <authorList>
            <person name="Klenk H.-P."/>
        </authorList>
    </citation>
    <scope>NUCLEOTIDE SEQUENCE [LARGE SCALE GENOMIC DNA]</scope>
    <source>
        <strain evidence="12 13">DSM 18607</strain>
    </source>
</reference>
<evidence type="ECO:0000256" key="8">
    <source>
        <dbReference type="ARBA" id="ARBA00023136"/>
    </source>
</evidence>
<feature type="transmembrane region" description="Helical" evidence="10">
    <location>
        <begin position="254"/>
        <end position="272"/>
    </location>
</feature>
<dbReference type="InterPro" id="IPR013525">
    <property type="entry name" value="ABC2_TM"/>
</dbReference>
<dbReference type="GO" id="GO:0043190">
    <property type="term" value="C:ATP-binding cassette (ABC) transporter complex"/>
    <property type="evidence" value="ECO:0007669"/>
    <property type="project" value="InterPro"/>
</dbReference>
<feature type="transmembrane region" description="Helical" evidence="10">
    <location>
        <begin position="114"/>
        <end position="137"/>
    </location>
</feature>
<gene>
    <name evidence="12" type="ORF">FB458_0314</name>
</gene>
<evidence type="ECO:0000256" key="7">
    <source>
        <dbReference type="ARBA" id="ARBA00022989"/>
    </source>
</evidence>
<evidence type="ECO:0000256" key="1">
    <source>
        <dbReference type="ARBA" id="ARBA00004429"/>
    </source>
</evidence>
<keyword evidence="6 10" id="KW-0812">Transmembrane</keyword>
<evidence type="ECO:0000256" key="9">
    <source>
        <dbReference type="ARBA" id="ARBA00023251"/>
    </source>
</evidence>
<proteinExistence type="inferred from homology"/>
<evidence type="ECO:0000313" key="12">
    <source>
        <dbReference type="EMBL" id="TQJ07256.1"/>
    </source>
</evidence>
<comment type="caution">
    <text evidence="12">The sequence shown here is derived from an EMBL/GenBank/DDBJ whole genome shotgun (WGS) entry which is preliminary data.</text>
</comment>
<keyword evidence="7 10" id="KW-1133">Transmembrane helix</keyword>
<sequence>MKVATLGRATRRSGPQTSLRGELVAQLVRKDLKVKYQGSTLGFMWSLANPLLTLVVYTFVFTVVFPSRVPKFGFFLMSGLLIWNFFSLGVSGAATSILGNAGLVKKVPFPHSALPLAAIGFAGVQVVLQYVVLIIALSVGGMAPLRPELLLLVPATFVALVFTVGLGMFVAATTVRLRDTQHILEVALFAWLYVTPIIYQVSLVHDRFGGGLVEKLYYLNPMTGVVISFQRALYGQVYYPGTDKLLLASADDLFYLKALAVGFVVSAVVFLVGRWQFRRLSADFAEEL</sequence>
<keyword evidence="9" id="KW-0046">Antibiotic resistance</keyword>
<dbReference type="GO" id="GO:0046677">
    <property type="term" value="P:response to antibiotic"/>
    <property type="evidence" value="ECO:0007669"/>
    <property type="project" value="UniProtKB-KW"/>
</dbReference>
<dbReference type="PANTHER" id="PTHR30413">
    <property type="entry name" value="INNER MEMBRANE TRANSPORT PERMEASE"/>
    <property type="match status" value="1"/>
</dbReference>
<dbReference type="RefSeq" id="WP_141846167.1">
    <property type="nucleotide sequence ID" value="NZ_BAAAPR010000006.1"/>
</dbReference>
<dbReference type="Pfam" id="PF01061">
    <property type="entry name" value="ABC2_membrane"/>
    <property type="match status" value="1"/>
</dbReference>
<dbReference type="AlphaFoldDB" id="A0A542DW28"/>
<feature type="transmembrane region" description="Helical" evidence="10">
    <location>
        <begin position="183"/>
        <end position="204"/>
    </location>
</feature>
<comment type="similarity">
    <text evidence="2 10">Belongs to the ABC-2 integral membrane protein family.</text>
</comment>
<feature type="transmembrane region" description="Helical" evidence="10">
    <location>
        <begin position="43"/>
        <end position="65"/>
    </location>
</feature>
<dbReference type="InterPro" id="IPR000412">
    <property type="entry name" value="ABC_2_transport"/>
</dbReference>
<keyword evidence="3 10" id="KW-0813">Transport</keyword>